<dbReference type="InterPro" id="IPR012337">
    <property type="entry name" value="RNaseH-like_sf"/>
</dbReference>
<dbReference type="InterPro" id="IPR025398">
    <property type="entry name" value="DUF4371"/>
</dbReference>
<keyword evidence="4" id="KW-1185">Reference proteome</keyword>
<name>A0AAQ3PRI1_PASNO</name>
<accession>A0AAQ3PRI1</accession>
<feature type="domain" description="DUF4371" evidence="2">
    <location>
        <begin position="185"/>
        <end position="291"/>
    </location>
</feature>
<reference evidence="3 4" key="1">
    <citation type="submission" date="2024-02" db="EMBL/GenBank/DDBJ databases">
        <title>High-quality chromosome-scale genome assembly of Pensacola bahiagrass (Paspalum notatum Flugge var. saurae).</title>
        <authorList>
            <person name="Vega J.M."/>
            <person name="Podio M."/>
            <person name="Orjuela J."/>
            <person name="Siena L.A."/>
            <person name="Pessino S.C."/>
            <person name="Combes M.C."/>
            <person name="Mariac C."/>
            <person name="Albertini E."/>
            <person name="Pupilli F."/>
            <person name="Ortiz J.P.A."/>
            <person name="Leblanc O."/>
        </authorList>
    </citation>
    <scope>NUCLEOTIDE SEQUENCE [LARGE SCALE GENOMIC DNA]</scope>
    <source>
        <strain evidence="3">R1</strain>
        <tissue evidence="3">Leaf</tissue>
    </source>
</reference>
<organism evidence="3 4">
    <name type="scientific">Paspalum notatum var. saurae</name>
    <dbReference type="NCBI Taxonomy" id="547442"/>
    <lineage>
        <taxon>Eukaryota</taxon>
        <taxon>Viridiplantae</taxon>
        <taxon>Streptophyta</taxon>
        <taxon>Embryophyta</taxon>
        <taxon>Tracheophyta</taxon>
        <taxon>Spermatophyta</taxon>
        <taxon>Magnoliopsida</taxon>
        <taxon>Liliopsida</taxon>
        <taxon>Poales</taxon>
        <taxon>Poaceae</taxon>
        <taxon>PACMAD clade</taxon>
        <taxon>Panicoideae</taxon>
        <taxon>Andropogonodae</taxon>
        <taxon>Paspaleae</taxon>
        <taxon>Paspalinae</taxon>
        <taxon>Paspalum</taxon>
    </lineage>
</organism>
<evidence type="ECO:0000313" key="4">
    <source>
        <dbReference type="Proteomes" id="UP001341281"/>
    </source>
</evidence>
<protein>
    <recommendedName>
        <fullName evidence="2">DUF4371 domain-containing protein</fullName>
    </recommendedName>
</protein>
<dbReference type="AlphaFoldDB" id="A0AAQ3PRI1"/>
<dbReference type="SUPFAM" id="SSF53098">
    <property type="entry name" value="Ribonuclease H-like"/>
    <property type="match status" value="1"/>
</dbReference>
<sequence length="522" mass="59515">MGKSCEDKKVSFTSTSTPQQITIGSQALALVSHDQSTPSVQAEAATNDSQNQMAREIEMPEPIEPDVASNEPMVASTEEPQSSEPSRLSPIRDGAESEYESDDEAIYDIDSLIRDPGKRVPISAYDVNERNSVIRGYIALGPCQPRSHNFPRRKIGGKPRRFVAAWFDEFSWLEYSVELDAAFCFRDIINCCAKETTNLIMEDLGCEYFAILADESSDVYQKEQLALCLRYVDKKGKVVERFLGVIHVENTTSLTLKAAIQSLLIDHALSLSMVRGQGYDGASNMKGHANGLKKLIMDESPSAYYVHCFAHQLQLTLVSVAKENIECSWFFDQQLREEKGWNEFLNEVHSFCMKYGVKIPNMEGLYRDKRFYLKITNQHRYHVDMFLSVIDRQLRELNDRFDEVNTELLLCMASFNPIDSFAAYDKANLVKLAQFYPDDFSRFEMDHLSCQLQLFITDMRGDERFRKVKSIAELSIMLVETKKHTKYDVVYKLLKLVLILPVATASVERILDRHASQARLGE</sequence>
<feature type="compositionally biased region" description="Polar residues" evidence="1">
    <location>
        <begin position="33"/>
        <end position="53"/>
    </location>
</feature>
<evidence type="ECO:0000256" key="1">
    <source>
        <dbReference type="SAM" id="MobiDB-lite"/>
    </source>
</evidence>
<gene>
    <name evidence="3" type="ORF">U9M48_005128</name>
</gene>
<evidence type="ECO:0000313" key="3">
    <source>
        <dbReference type="EMBL" id="WVZ54309.1"/>
    </source>
</evidence>
<dbReference type="InterPro" id="IPR055298">
    <property type="entry name" value="AtLOH3-like"/>
</dbReference>
<dbReference type="EMBL" id="CP144745">
    <property type="protein sequence ID" value="WVZ54309.1"/>
    <property type="molecule type" value="Genomic_DNA"/>
</dbReference>
<feature type="region of interest" description="Disordered" evidence="1">
    <location>
        <begin position="32"/>
        <end position="101"/>
    </location>
</feature>
<proteinExistence type="predicted"/>
<dbReference type="Proteomes" id="UP001341281">
    <property type="component" value="Chromosome 01"/>
</dbReference>
<dbReference type="Pfam" id="PF14291">
    <property type="entry name" value="DUF4371"/>
    <property type="match status" value="1"/>
</dbReference>
<evidence type="ECO:0000259" key="2">
    <source>
        <dbReference type="Pfam" id="PF14291"/>
    </source>
</evidence>
<dbReference type="PANTHER" id="PTHR11697:SF230">
    <property type="entry name" value="ZINC FINGER, MYM DOMAIN CONTAINING 1"/>
    <property type="match status" value="1"/>
</dbReference>
<dbReference type="PANTHER" id="PTHR11697">
    <property type="entry name" value="GENERAL TRANSCRIPTION FACTOR 2-RELATED ZINC FINGER PROTEIN"/>
    <property type="match status" value="1"/>
</dbReference>